<dbReference type="InterPro" id="IPR015315">
    <property type="entry name" value="DUF1963"/>
</dbReference>
<protein>
    <submittedName>
        <fullName evidence="1">Uncharacterized protein</fullName>
    </submittedName>
</protein>
<dbReference type="Gene3D" id="2.30.320.10">
    <property type="entry name" value="YwqG-like"/>
    <property type="match status" value="1"/>
</dbReference>
<dbReference type="EMBL" id="BAABDQ010000023">
    <property type="protein sequence ID" value="GAA3586571.1"/>
    <property type="molecule type" value="Genomic_DNA"/>
</dbReference>
<keyword evidence="2" id="KW-1185">Reference proteome</keyword>
<dbReference type="Proteomes" id="UP001500630">
    <property type="component" value="Unassembled WGS sequence"/>
</dbReference>
<evidence type="ECO:0000313" key="1">
    <source>
        <dbReference type="EMBL" id="GAA3586571.1"/>
    </source>
</evidence>
<name>A0ABP6YS59_9ACTN</name>
<comment type="caution">
    <text evidence="1">The sequence shown here is derived from an EMBL/GenBank/DDBJ whole genome shotgun (WGS) entry which is preliminary data.</text>
</comment>
<dbReference type="Pfam" id="PF09234">
    <property type="entry name" value="DUF1963"/>
    <property type="match status" value="1"/>
</dbReference>
<sequence>MLGLSALAKPGFVLKPAHDDAPQTGRWCVGGPALLEPGTPWPETSRGFPLSLVAVVDTDELVPWLGEQLPTRLGLVNVF</sequence>
<gene>
    <name evidence="1" type="ORF">GCM10022419_080950</name>
</gene>
<accession>A0ABP6YS59</accession>
<proteinExistence type="predicted"/>
<organism evidence="1 2">
    <name type="scientific">Nonomuraea rosea</name>
    <dbReference type="NCBI Taxonomy" id="638574"/>
    <lineage>
        <taxon>Bacteria</taxon>
        <taxon>Bacillati</taxon>
        <taxon>Actinomycetota</taxon>
        <taxon>Actinomycetes</taxon>
        <taxon>Streptosporangiales</taxon>
        <taxon>Streptosporangiaceae</taxon>
        <taxon>Nonomuraea</taxon>
    </lineage>
</organism>
<reference evidence="2" key="1">
    <citation type="journal article" date="2019" name="Int. J. Syst. Evol. Microbiol.">
        <title>The Global Catalogue of Microorganisms (GCM) 10K type strain sequencing project: providing services to taxonomists for standard genome sequencing and annotation.</title>
        <authorList>
            <consortium name="The Broad Institute Genomics Platform"/>
            <consortium name="The Broad Institute Genome Sequencing Center for Infectious Disease"/>
            <person name="Wu L."/>
            <person name="Ma J."/>
        </authorList>
    </citation>
    <scope>NUCLEOTIDE SEQUENCE [LARGE SCALE GENOMIC DNA]</scope>
    <source>
        <strain evidence="2">JCM 17326</strain>
    </source>
</reference>
<dbReference type="RefSeq" id="WP_345570380.1">
    <property type="nucleotide sequence ID" value="NZ_BAABDQ010000023.1"/>
</dbReference>
<evidence type="ECO:0000313" key="2">
    <source>
        <dbReference type="Proteomes" id="UP001500630"/>
    </source>
</evidence>